<sequence length="1810" mass="204810">MSNDNLRLNNIIETQSATSLPLQIEQTSAPIVEHSSETDKTEHATDPAAVIEISTPTDDGVVKSQINLLHAPSIQRVGLPKRLTTESYYRQTIIKKILESMPVIDTGTLRRLLAQHDPTSDKIDPKTSHRMLNALRHEGVINIYYLDASPFLTQFSGNVITKASISPTDPLVAEYIQAYIGQGHRHIDIPMHPINEELQQQSPVFDVPPHMRALLPAPSHRVTTVSFMFRDEYYPIQTKSFVTAQKYGLVQGKASRARLLHYHLLSLYQTLTPAQKNEEIPFQWMLSTMPFFLFLQIAGIYSAIPPFSSIISQGSPDTTLSDFSSSHLLLILQNSLGIARISHLLEFLNRMGLLEWNQEEAQTVVGARLNPNDPQPDENQSRSIPLSFRVNTTVTMRSLFTKTVDRKFDGLREKQINFFRTSRPGKEFPDEQTLEVDDDTFSSYWNQIMEFGLSIAVLDYEWEEGSSIVYLTSDINTQREVSTFTTLEELCQSQSDRRLAILCLKASELLHPSNWSLEAPVHIPVLRHQPPPVSYPTEHNWTQLCELLNATDTIDVLLVILSLMESESKRTQQSPFLTLRILASSLDMEYIPLVSLIAKQLVNSMNSLERPQPSSKSAPSFVFAVSSAVLNATTTRTFSGKPRMHYDPLFALRFNTRFTNPANSEKRSYANSNISVLPSGFDTMEGRLKFNTRFNIHKRDSLHFIGKPLVEKSTFTPEMTLDIFKLRKESIRMTMKRNAILGKESEEHIMVNWQWVAQQFGHGADASVIRRHYVRMREHPIWMQIDAELDLEIDENDGIERVNGVRKDLWEQLVLVQMRTKKTQSQSRKSKYAANRKKQTTKKEGAKKKSRRGHDSSFLSDTIVSNTAESESVRTTDVRPRKYTPLLKLIPRRTNKQIPLLTKQKKPTPTKAPKEKKGDSSESADEIEIPFPNLENWSPPSSRTSIAKVPTQLPLPYQLLNANRLAFPFKMAYYAQLFPASVPHPKTYGLVYAITHSPYQLIPNQPDTLNGQYSAIVKNLNTVYISSGATLDQVSPKWLLELPLVTLTSAQARQTELLLLLFTMPYSDLLVFAPHATYALRNQTSDDMDRQDPFNRIVVRLLETKMIIRYQAKHRNAFTDLVNRICPGRVPPLISLPHPLYGPTPEFWERALTIRPFPLSFLEMSQQGLDEILIWMRQMWDEQEFSTPEISSLEVGTIGLTSALFLSLCELSILSMGLVSPPMTEQINEMLDSPDDVPFSPSHSRAGLGNEMGLNDSSNDSSDSDHDRHHFQNSFKILLLRLGMLANVLDDEFQNLIGSAVHVFLNPMFVTNFRTFPVTTGTELITLHQRTQKVPIVQQQSKGVTKYSLTPAPLVPITPVPPVPITPTPFDDSDSSSFLSSDEDADEVFLRMFGMKEEEEFGFDNNLHSFIQDYQKSFGHTQTKHLNAIYQLITQFPETVEYDCRIPFLDEDPSLNSHTGMTFQICSPLLILMYSAIATNQEKFGVSLHSLLKTSLPLILSTLDGCHATNAASHPKSESGQLCWKCLFISFSIHLLILSANGIIIVEHPSYTGDSMFDLVQSQYVTAPAIRTFSTHYSLFSSGIEIGKPHNKSLFLRPSFQELSLKSAAISIRRRWAPLEYHDLHAGQLDHLSNTQSIISSLPTSLPSSVVPTNSVTPSNIRKSSHSKQKVPFPLHNMTFQNAQKALNIFLLTFPYSSFSTMMNSFSVFTRSMMIDALLYLEQSLGVTHVTRCTHRSSPENENDVSWTGSQDELLNQISPVPIDVFLMSLRHICPQIPIPMPKRMSYHFLPSSISFLHCILPLTLQPLPN</sequence>
<evidence type="ECO:0000259" key="2">
    <source>
        <dbReference type="Pfam" id="PF24101"/>
    </source>
</evidence>
<name>A0ABQ9YLV9_9EUKA</name>
<keyword evidence="4" id="KW-1185">Reference proteome</keyword>
<feature type="compositionally biased region" description="Basic residues" evidence="1">
    <location>
        <begin position="828"/>
        <end position="852"/>
    </location>
</feature>
<organism evidence="3 4">
    <name type="scientific">Blattamonas nauphoetae</name>
    <dbReference type="NCBI Taxonomy" id="2049346"/>
    <lineage>
        <taxon>Eukaryota</taxon>
        <taxon>Metamonada</taxon>
        <taxon>Preaxostyla</taxon>
        <taxon>Oxymonadida</taxon>
        <taxon>Blattamonas</taxon>
    </lineage>
</organism>
<dbReference type="Pfam" id="PF24101">
    <property type="entry name" value="WHD_GTF3C1"/>
    <property type="match status" value="1"/>
</dbReference>
<comment type="caution">
    <text evidence="3">The sequence shown here is derived from an EMBL/GenBank/DDBJ whole genome shotgun (WGS) entry which is preliminary data.</text>
</comment>
<dbReference type="Proteomes" id="UP001281761">
    <property type="component" value="Unassembled WGS sequence"/>
</dbReference>
<evidence type="ECO:0000313" key="3">
    <source>
        <dbReference type="EMBL" id="KAK2964750.1"/>
    </source>
</evidence>
<reference evidence="3 4" key="1">
    <citation type="journal article" date="2022" name="bioRxiv">
        <title>Genomics of Preaxostyla Flagellates Illuminates Evolutionary Transitions and the Path Towards Mitochondrial Loss.</title>
        <authorList>
            <person name="Novak L.V.F."/>
            <person name="Treitli S.C."/>
            <person name="Pyrih J."/>
            <person name="Halakuc P."/>
            <person name="Pipaliya S.V."/>
            <person name="Vacek V."/>
            <person name="Brzon O."/>
            <person name="Soukal P."/>
            <person name="Eme L."/>
            <person name="Dacks J.B."/>
            <person name="Karnkowska A."/>
            <person name="Elias M."/>
            <person name="Hampl V."/>
        </authorList>
    </citation>
    <scope>NUCLEOTIDE SEQUENCE [LARGE SCALE GENOMIC DNA]</scope>
    <source>
        <strain evidence="3">NAU3</strain>
        <tissue evidence="3">Gut</tissue>
    </source>
</reference>
<evidence type="ECO:0000313" key="4">
    <source>
        <dbReference type="Proteomes" id="UP001281761"/>
    </source>
</evidence>
<feature type="region of interest" description="Disordered" evidence="1">
    <location>
        <begin position="820"/>
        <end position="863"/>
    </location>
</feature>
<evidence type="ECO:0000256" key="1">
    <source>
        <dbReference type="SAM" id="MobiDB-lite"/>
    </source>
</evidence>
<feature type="domain" description="GTF3C1 extended winged-helix" evidence="2">
    <location>
        <begin position="83"/>
        <end position="178"/>
    </location>
</feature>
<dbReference type="EMBL" id="JARBJD010000001">
    <property type="protein sequence ID" value="KAK2964750.1"/>
    <property type="molecule type" value="Genomic_DNA"/>
</dbReference>
<proteinExistence type="predicted"/>
<protein>
    <recommendedName>
        <fullName evidence="2">GTF3C1 extended winged-helix domain-containing protein</fullName>
    </recommendedName>
</protein>
<dbReference type="InterPro" id="IPR056467">
    <property type="entry name" value="eWH_GTF3C1"/>
</dbReference>
<accession>A0ABQ9YLV9</accession>
<gene>
    <name evidence="3" type="ORF">BLNAU_50</name>
</gene>
<feature type="region of interest" description="Disordered" evidence="1">
    <location>
        <begin position="1229"/>
        <end position="1267"/>
    </location>
</feature>
<feature type="region of interest" description="Disordered" evidence="1">
    <location>
        <begin position="894"/>
        <end position="943"/>
    </location>
</feature>